<gene>
    <name evidence="3" type="ORF">EBN03_13275</name>
</gene>
<dbReference type="AlphaFoldDB" id="A0A3M2L6B3"/>
<evidence type="ECO:0000313" key="4">
    <source>
        <dbReference type="Proteomes" id="UP000279275"/>
    </source>
</evidence>
<evidence type="ECO:0000256" key="1">
    <source>
        <dbReference type="ARBA" id="ARBA00022729"/>
    </source>
</evidence>
<keyword evidence="4" id="KW-1185">Reference proteome</keyword>
<keyword evidence="2" id="KW-0378">Hydrolase</keyword>
<dbReference type="Proteomes" id="UP000279275">
    <property type="component" value="Unassembled WGS sequence"/>
</dbReference>
<dbReference type="PANTHER" id="PTHR43037:SF5">
    <property type="entry name" value="FERULOYL ESTERASE"/>
    <property type="match status" value="1"/>
</dbReference>
<accession>A0A3M2L6B3</accession>
<dbReference type="GO" id="GO:0016787">
    <property type="term" value="F:hydrolase activity"/>
    <property type="evidence" value="ECO:0007669"/>
    <property type="project" value="UniProtKB-KW"/>
</dbReference>
<name>A0A3M2L6B3_9NOCA</name>
<dbReference type="InterPro" id="IPR050955">
    <property type="entry name" value="Plant_Biomass_Hydrol_Est"/>
</dbReference>
<evidence type="ECO:0008006" key="5">
    <source>
        <dbReference type="Google" id="ProtNLM"/>
    </source>
</evidence>
<dbReference type="PANTHER" id="PTHR43037">
    <property type="entry name" value="UNNAMED PRODUCT-RELATED"/>
    <property type="match status" value="1"/>
</dbReference>
<sequence>MELRVDGLRRTCSLRLPTDQRPEMPLMLVLHGSRSPVLAPIQRFAEASSRRRSGFEAFADRHGVAVAYPDAVTGRWADGRGVTVSEEKGIDDVAFLRAVAEECAGRFGTRRDGILVAGISNGAFMAHRTALEASDLVVAFLAIAGGLPAALAGAQPTHAVSALLIHGTADPVVPIEGGYSRRRGPDGELRGRTLSLADSARHWADIDRCGDEAVVTEYPSGPGPDDLARNRRTVAGGVGGTRVEAWAVEGMGHTWPGQRVPAVLRSALGASAANIDAAEEFCRFALPLLASAADRRR</sequence>
<dbReference type="Gene3D" id="3.40.50.1820">
    <property type="entry name" value="alpha/beta hydrolase"/>
    <property type="match status" value="1"/>
</dbReference>
<reference evidence="3 4" key="1">
    <citation type="submission" date="2018-10" db="EMBL/GenBank/DDBJ databases">
        <title>Isolation from cow dung.</title>
        <authorList>
            <person name="Ling L."/>
        </authorList>
    </citation>
    <scope>NUCLEOTIDE SEQUENCE [LARGE SCALE GENOMIC DNA]</scope>
    <source>
        <strain evidence="3 4">NEAU-LL90</strain>
    </source>
</reference>
<dbReference type="SUPFAM" id="SSF53474">
    <property type="entry name" value="alpha/beta-Hydrolases"/>
    <property type="match status" value="1"/>
</dbReference>
<organism evidence="3 4">
    <name type="scientific">Nocardia stercoris</name>
    <dbReference type="NCBI Taxonomy" id="2483361"/>
    <lineage>
        <taxon>Bacteria</taxon>
        <taxon>Bacillati</taxon>
        <taxon>Actinomycetota</taxon>
        <taxon>Actinomycetes</taxon>
        <taxon>Mycobacteriales</taxon>
        <taxon>Nocardiaceae</taxon>
        <taxon>Nocardia</taxon>
    </lineage>
</organism>
<keyword evidence="1" id="KW-0732">Signal</keyword>
<dbReference type="InterPro" id="IPR029058">
    <property type="entry name" value="AB_hydrolase_fold"/>
</dbReference>
<comment type="caution">
    <text evidence="3">The sequence shown here is derived from an EMBL/GenBank/DDBJ whole genome shotgun (WGS) entry which is preliminary data.</text>
</comment>
<protein>
    <recommendedName>
        <fullName evidence="5">Esterase</fullName>
    </recommendedName>
</protein>
<dbReference type="EMBL" id="RFFH01000004">
    <property type="protein sequence ID" value="RMI32884.1"/>
    <property type="molecule type" value="Genomic_DNA"/>
</dbReference>
<proteinExistence type="predicted"/>
<evidence type="ECO:0000256" key="2">
    <source>
        <dbReference type="ARBA" id="ARBA00022801"/>
    </source>
</evidence>
<evidence type="ECO:0000313" key="3">
    <source>
        <dbReference type="EMBL" id="RMI32884.1"/>
    </source>
</evidence>